<dbReference type="OrthoDB" id="6496642at2759"/>
<reference evidence="7 8" key="1">
    <citation type="journal article" date="2018" name="Gigascience">
        <title>Genomes of trombidid mites reveal novel predicted allergens and laterally-transferred genes associated with secondary metabolism.</title>
        <authorList>
            <person name="Dong X."/>
            <person name="Chaisiri K."/>
            <person name="Xia D."/>
            <person name="Armstrong S.D."/>
            <person name="Fang Y."/>
            <person name="Donnelly M.J."/>
            <person name="Kadowaki T."/>
            <person name="McGarry J.W."/>
            <person name="Darby A.C."/>
            <person name="Makepeace B.L."/>
        </authorList>
    </citation>
    <scope>NUCLEOTIDE SEQUENCE [LARGE SCALE GENOMIC DNA]</scope>
    <source>
        <strain evidence="7">UoL-UT</strain>
    </source>
</reference>
<comment type="subcellular location">
    <subcellularLocation>
        <location evidence="1 6">Membrane</location>
        <topology evidence="1 6">Multi-pass membrane protein</topology>
    </subcellularLocation>
</comment>
<comment type="similarity">
    <text evidence="2 6">Belongs to the tetraspanin (TM4SF) family.</text>
</comment>
<keyword evidence="3 6" id="KW-0812">Transmembrane</keyword>
<dbReference type="PANTHER" id="PTHR19282">
    <property type="entry name" value="TETRASPANIN"/>
    <property type="match status" value="1"/>
</dbReference>
<dbReference type="AlphaFoldDB" id="A0A443S3M2"/>
<feature type="transmembrane region" description="Helical" evidence="6">
    <location>
        <begin position="82"/>
        <end position="106"/>
    </location>
</feature>
<dbReference type="CDD" id="cd03127">
    <property type="entry name" value="tetraspanin_LEL"/>
    <property type="match status" value="1"/>
</dbReference>
<dbReference type="PANTHER" id="PTHR19282:SF515">
    <property type="entry name" value="TETRASPANIN"/>
    <property type="match status" value="1"/>
</dbReference>
<evidence type="ECO:0000313" key="8">
    <source>
        <dbReference type="Proteomes" id="UP000288716"/>
    </source>
</evidence>
<dbReference type="InterPro" id="IPR018503">
    <property type="entry name" value="Tetraspanin_CS"/>
</dbReference>
<evidence type="ECO:0000256" key="5">
    <source>
        <dbReference type="ARBA" id="ARBA00023136"/>
    </source>
</evidence>
<gene>
    <name evidence="7" type="ORF">B4U80_11711</name>
</gene>
<evidence type="ECO:0000256" key="3">
    <source>
        <dbReference type="ARBA" id="ARBA00022692"/>
    </source>
</evidence>
<evidence type="ECO:0000256" key="1">
    <source>
        <dbReference type="ARBA" id="ARBA00004141"/>
    </source>
</evidence>
<dbReference type="VEuPathDB" id="VectorBase:LDEU009969"/>
<sequence length="239" mass="26532">MVFDLGATAVKYILFLFNLVIVILGLLVIAFAFVLLGDVKDIDTIIHGPHGTTIALVVAGFIIFLIAFFGCCGAYTENACLLYTYSTIVFVLFVVQLIGAGVIYHYRAQIRENAVKVLDDYFDSYKKEETAKKVVDKLQDQLHCCGADAPKDWDKRSPFNWKGTNTTEKYPDTCCSSTDKPCNEPSFKTGCVDAMYELIRQSSSILIGVAISLAVIQLLAIVFSCLLARSARQYYHNFA</sequence>
<dbReference type="PIRSF" id="PIRSF002419">
    <property type="entry name" value="Tetraspanin"/>
    <property type="match status" value="1"/>
</dbReference>
<dbReference type="InterPro" id="IPR008952">
    <property type="entry name" value="Tetraspanin_EC2_sf"/>
</dbReference>
<organism evidence="7 8">
    <name type="scientific">Leptotrombidium deliense</name>
    <dbReference type="NCBI Taxonomy" id="299467"/>
    <lineage>
        <taxon>Eukaryota</taxon>
        <taxon>Metazoa</taxon>
        <taxon>Ecdysozoa</taxon>
        <taxon>Arthropoda</taxon>
        <taxon>Chelicerata</taxon>
        <taxon>Arachnida</taxon>
        <taxon>Acari</taxon>
        <taxon>Acariformes</taxon>
        <taxon>Trombidiformes</taxon>
        <taxon>Prostigmata</taxon>
        <taxon>Anystina</taxon>
        <taxon>Parasitengona</taxon>
        <taxon>Trombiculoidea</taxon>
        <taxon>Trombiculidae</taxon>
        <taxon>Leptotrombidium</taxon>
    </lineage>
</organism>
<evidence type="ECO:0000256" key="2">
    <source>
        <dbReference type="ARBA" id="ARBA00006840"/>
    </source>
</evidence>
<comment type="caution">
    <text evidence="7">The sequence shown here is derived from an EMBL/GenBank/DDBJ whole genome shotgun (WGS) entry which is preliminary data.</text>
</comment>
<dbReference type="SUPFAM" id="SSF48652">
    <property type="entry name" value="Tetraspanin"/>
    <property type="match status" value="1"/>
</dbReference>
<feature type="transmembrane region" description="Helical" evidence="6">
    <location>
        <begin position="56"/>
        <end position="76"/>
    </location>
</feature>
<dbReference type="InterPro" id="IPR018499">
    <property type="entry name" value="Tetraspanin/Peripherin"/>
</dbReference>
<dbReference type="Proteomes" id="UP000288716">
    <property type="component" value="Unassembled WGS sequence"/>
</dbReference>
<dbReference type="InterPro" id="IPR000301">
    <property type="entry name" value="Tetraspanin_animals"/>
</dbReference>
<protein>
    <recommendedName>
        <fullName evidence="6">Tetraspanin</fullName>
    </recommendedName>
</protein>
<evidence type="ECO:0000256" key="4">
    <source>
        <dbReference type="ARBA" id="ARBA00022989"/>
    </source>
</evidence>
<dbReference type="Pfam" id="PF00335">
    <property type="entry name" value="Tetraspanin"/>
    <property type="match status" value="1"/>
</dbReference>
<name>A0A443S3M2_9ACAR</name>
<accession>A0A443S3M2</accession>
<keyword evidence="4 6" id="KW-1133">Transmembrane helix</keyword>
<keyword evidence="8" id="KW-1185">Reference proteome</keyword>
<feature type="transmembrane region" description="Helical" evidence="6">
    <location>
        <begin position="12"/>
        <end position="36"/>
    </location>
</feature>
<keyword evidence="5 6" id="KW-0472">Membrane</keyword>
<dbReference type="EMBL" id="NCKV01009914">
    <property type="protein sequence ID" value="RWS22071.1"/>
    <property type="molecule type" value="Genomic_DNA"/>
</dbReference>
<dbReference type="STRING" id="299467.A0A443S3M2"/>
<dbReference type="PROSITE" id="PS00421">
    <property type="entry name" value="TM4_1"/>
    <property type="match status" value="1"/>
</dbReference>
<dbReference type="PRINTS" id="PR00259">
    <property type="entry name" value="TMFOUR"/>
</dbReference>
<feature type="transmembrane region" description="Helical" evidence="6">
    <location>
        <begin position="205"/>
        <end position="229"/>
    </location>
</feature>
<dbReference type="GO" id="GO:0005886">
    <property type="term" value="C:plasma membrane"/>
    <property type="evidence" value="ECO:0007669"/>
    <property type="project" value="TreeGrafter"/>
</dbReference>
<proteinExistence type="inferred from homology"/>
<evidence type="ECO:0000313" key="7">
    <source>
        <dbReference type="EMBL" id="RWS22071.1"/>
    </source>
</evidence>
<evidence type="ECO:0000256" key="6">
    <source>
        <dbReference type="RuleBase" id="RU361218"/>
    </source>
</evidence>
<dbReference type="Gene3D" id="1.10.1450.10">
    <property type="entry name" value="Tetraspanin"/>
    <property type="match status" value="1"/>
</dbReference>